<dbReference type="PANTHER" id="PTHR10994">
    <property type="entry name" value="RETICULON"/>
    <property type="match status" value="1"/>
</dbReference>
<evidence type="ECO:0000256" key="2">
    <source>
        <dbReference type="ARBA" id="ARBA00022692"/>
    </source>
</evidence>
<dbReference type="GO" id="GO:0009617">
    <property type="term" value="P:response to bacterium"/>
    <property type="evidence" value="ECO:0007669"/>
    <property type="project" value="InterPro"/>
</dbReference>
<sequence length="250" mass="27645">MAEHSEESALTEEIQQKPRGHEDSSSLSSGSDAEKPGPSPSVKVTPYRLFSRERPVHQVLGSGRTADVMLWRNKKISAGVLSGATAIWALFELVGYHLLTLICRGLMLSLLVLFSWSKACTLINKSPPRIPEVNISEERAIKVVLNMRNEMNGASAVLREIALGQDLKKFLAVIAVLWILSTVGSSVNFLTLVYITLMTLLTVPVLYEKYEGKIDASAEKAITRIKQQYAVFDAKVLSMIRRGPLKAKKH</sequence>
<keyword evidence="10" id="KW-1185">Reference proteome</keyword>
<feature type="region of interest" description="Disordered" evidence="7">
    <location>
        <begin position="1"/>
        <end position="44"/>
    </location>
</feature>
<evidence type="ECO:0000313" key="10">
    <source>
        <dbReference type="Proteomes" id="UP000317650"/>
    </source>
</evidence>
<evidence type="ECO:0000256" key="1">
    <source>
        <dbReference type="ARBA" id="ARBA00004477"/>
    </source>
</evidence>
<keyword evidence="2 6" id="KW-0812">Transmembrane</keyword>
<feature type="transmembrane region" description="Helical" evidence="6">
    <location>
        <begin position="76"/>
        <end position="91"/>
    </location>
</feature>
<dbReference type="Pfam" id="PF02453">
    <property type="entry name" value="Reticulon"/>
    <property type="match status" value="1"/>
</dbReference>
<comment type="caution">
    <text evidence="9">The sequence shown here is derived from an EMBL/GenBank/DDBJ whole genome shotgun (WGS) entry which is preliminary data.</text>
</comment>
<dbReference type="AlphaFoldDB" id="A0A4S8JV78"/>
<evidence type="ECO:0000256" key="5">
    <source>
        <dbReference type="ARBA" id="ARBA00023136"/>
    </source>
</evidence>
<dbReference type="InterPro" id="IPR045064">
    <property type="entry name" value="Reticulon-like"/>
</dbReference>
<protein>
    <recommendedName>
        <fullName evidence="6">Reticulon-like protein</fullName>
    </recommendedName>
</protein>
<dbReference type="GO" id="GO:0005789">
    <property type="term" value="C:endoplasmic reticulum membrane"/>
    <property type="evidence" value="ECO:0007669"/>
    <property type="project" value="UniProtKB-SubCell"/>
</dbReference>
<evidence type="ECO:0000313" key="9">
    <source>
        <dbReference type="EMBL" id="THU66128.1"/>
    </source>
</evidence>
<feature type="domain" description="Reticulon" evidence="8">
    <location>
        <begin position="65"/>
        <end position="250"/>
    </location>
</feature>
<evidence type="ECO:0000256" key="6">
    <source>
        <dbReference type="RuleBase" id="RU363132"/>
    </source>
</evidence>
<evidence type="ECO:0000256" key="3">
    <source>
        <dbReference type="ARBA" id="ARBA00022824"/>
    </source>
</evidence>
<comment type="subcellular location">
    <subcellularLocation>
        <location evidence="1 6">Endoplasmic reticulum membrane</location>
        <topology evidence="1 6">Multi-pass membrane protein</topology>
    </subcellularLocation>
</comment>
<evidence type="ECO:0000256" key="7">
    <source>
        <dbReference type="SAM" id="MobiDB-lite"/>
    </source>
</evidence>
<dbReference type="STRING" id="52838.A0A4S8JV78"/>
<proteinExistence type="predicted"/>
<keyword evidence="5 6" id="KW-0472">Membrane</keyword>
<dbReference type="PROSITE" id="PS50845">
    <property type="entry name" value="RETICULON"/>
    <property type="match status" value="1"/>
</dbReference>
<accession>A0A4S8JV78</accession>
<evidence type="ECO:0000259" key="8">
    <source>
        <dbReference type="PROSITE" id="PS50845"/>
    </source>
</evidence>
<dbReference type="PANTHER" id="PTHR10994:SF190">
    <property type="entry name" value="RETICULON-LIKE PROTEIN"/>
    <property type="match status" value="1"/>
</dbReference>
<dbReference type="Proteomes" id="UP000317650">
    <property type="component" value="Chromosome 5"/>
</dbReference>
<keyword evidence="4 6" id="KW-1133">Transmembrane helix</keyword>
<gene>
    <name evidence="9" type="ORF">C4D60_Mb05t10900</name>
</gene>
<reference evidence="9 10" key="1">
    <citation type="journal article" date="2019" name="Nat. Plants">
        <title>Genome sequencing of Musa balbisiana reveals subgenome evolution and function divergence in polyploid bananas.</title>
        <authorList>
            <person name="Yao X."/>
        </authorList>
    </citation>
    <scope>NUCLEOTIDE SEQUENCE [LARGE SCALE GENOMIC DNA]</scope>
    <source>
        <strain evidence="10">cv. DH-PKW</strain>
        <tissue evidence="9">Leaves</tissue>
    </source>
</reference>
<dbReference type="InterPro" id="IPR003388">
    <property type="entry name" value="Reticulon"/>
</dbReference>
<dbReference type="EMBL" id="PYDT01000003">
    <property type="protein sequence ID" value="THU66128.1"/>
    <property type="molecule type" value="Genomic_DNA"/>
</dbReference>
<feature type="compositionally biased region" description="Basic and acidic residues" evidence="7">
    <location>
        <begin position="14"/>
        <end position="24"/>
    </location>
</feature>
<organism evidence="9 10">
    <name type="scientific">Musa balbisiana</name>
    <name type="common">Banana</name>
    <dbReference type="NCBI Taxonomy" id="52838"/>
    <lineage>
        <taxon>Eukaryota</taxon>
        <taxon>Viridiplantae</taxon>
        <taxon>Streptophyta</taxon>
        <taxon>Embryophyta</taxon>
        <taxon>Tracheophyta</taxon>
        <taxon>Spermatophyta</taxon>
        <taxon>Magnoliopsida</taxon>
        <taxon>Liliopsida</taxon>
        <taxon>Zingiberales</taxon>
        <taxon>Musaceae</taxon>
        <taxon>Musa</taxon>
    </lineage>
</organism>
<evidence type="ECO:0000256" key="4">
    <source>
        <dbReference type="ARBA" id="ARBA00022989"/>
    </source>
</evidence>
<feature type="transmembrane region" description="Helical" evidence="6">
    <location>
        <begin position="167"/>
        <end position="183"/>
    </location>
</feature>
<keyword evidence="3 6" id="KW-0256">Endoplasmic reticulum</keyword>
<name>A0A4S8JV78_MUSBA</name>